<protein>
    <recommendedName>
        <fullName evidence="1">Putative plant transposon protein domain-containing protein</fullName>
    </recommendedName>
</protein>
<proteinExistence type="predicted"/>
<gene>
    <name evidence="2" type="ORF">QN277_010222</name>
</gene>
<comment type="caution">
    <text evidence="2">The sequence shown here is derived from an EMBL/GenBank/DDBJ whole genome shotgun (WGS) entry which is preliminary data.</text>
</comment>
<evidence type="ECO:0000313" key="2">
    <source>
        <dbReference type="EMBL" id="KAK4253566.1"/>
    </source>
</evidence>
<dbReference type="AlphaFoldDB" id="A0AAE1IMH1"/>
<dbReference type="EMBL" id="JAWXYG010000015">
    <property type="protein sequence ID" value="KAK4253566.1"/>
    <property type="molecule type" value="Genomic_DNA"/>
</dbReference>
<feature type="domain" description="Putative plant transposon protein" evidence="1">
    <location>
        <begin position="8"/>
        <end position="159"/>
    </location>
</feature>
<sequence>MFYFNMNITNAFDDNGDLQEARMTTFVRGQKIVITAQYINTLLGIIDPPSVPVITYTDAQIFQILRPNTPIGALNFPLVSMPPLHRVLWYIYTRNLVQKGNNFTHFARKDHALFASIIDKVPHNIGEWVYSEMHKFKSASKPSTPIPFPNLVSLILFEAGIWHLESNEAPVKPLMFGQSHLNHMGITFKEGTGQSKARSNSRVSYSQAPEAQSSLIGAAVHSPPSRPPPSMVHSLIKGIVEKVVTETVRSLQDSLIAQQSEITAKIEAEVGKLINLGIADRLDDID</sequence>
<dbReference type="Pfam" id="PF20167">
    <property type="entry name" value="Transposase_32"/>
    <property type="match status" value="1"/>
</dbReference>
<organism evidence="2 3">
    <name type="scientific">Acacia crassicarpa</name>
    <name type="common">northern wattle</name>
    <dbReference type="NCBI Taxonomy" id="499986"/>
    <lineage>
        <taxon>Eukaryota</taxon>
        <taxon>Viridiplantae</taxon>
        <taxon>Streptophyta</taxon>
        <taxon>Embryophyta</taxon>
        <taxon>Tracheophyta</taxon>
        <taxon>Spermatophyta</taxon>
        <taxon>Magnoliopsida</taxon>
        <taxon>eudicotyledons</taxon>
        <taxon>Gunneridae</taxon>
        <taxon>Pentapetalae</taxon>
        <taxon>rosids</taxon>
        <taxon>fabids</taxon>
        <taxon>Fabales</taxon>
        <taxon>Fabaceae</taxon>
        <taxon>Caesalpinioideae</taxon>
        <taxon>mimosoid clade</taxon>
        <taxon>Acacieae</taxon>
        <taxon>Acacia</taxon>
    </lineage>
</organism>
<dbReference type="InterPro" id="IPR046796">
    <property type="entry name" value="Transposase_32_dom"/>
</dbReference>
<keyword evidence="3" id="KW-1185">Reference proteome</keyword>
<evidence type="ECO:0000259" key="1">
    <source>
        <dbReference type="Pfam" id="PF20167"/>
    </source>
</evidence>
<reference evidence="2" key="1">
    <citation type="submission" date="2023-10" db="EMBL/GenBank/DDBJ databases">
        <title>Chromosome-level genome of the transformable northern wattle, Acacia crassicarpa.</title>
        <authorList>
            <person name="Massaro I."/>
            <person name="Sinha N.R."/>
            <person name="Poethig S."/>
            <person name="Leichty A.R."/>
        </authorList>
    </citation>
    <scope>NUCLEOTIDE SEQUENCE</scope>
    <source>
        <strain evidence="2">Acra3RX</strain>
        <tissue evidence="2">Leaf</tissue>
    </source>
</reference>
<evidence type="ECO:0000313" key="3">
    <source>
        <dbReference type="Proteomes" id="UP001293593"/>
    </source>
</evidence>
<accession>A0AAE1IMH1</accession>
<dbReference type="Proteomes" id="UP001293593">
    <property type="component" value="Unassembled WGS sequence"/>
</dbReference>
<name>A0AAE1IMH1_9FABA</name>